<dbReference type="EMBL" id="KK104742">
    <property type="protein sequence ID" value="KIY93476.1"/>
    <property type="molecule type" value="Genomic_DNA"/>
</dbReference>
<gene>
    <name evidence="2" type="ORF">MNEG_14486</name>
</gene>
<organism evidence="2 3">
    <name type="scientific">Monoraphidium neglectum</name>
    <dbReference type="NCBI Taxonomy" id="145388"/>
    <lineage>
        <taxon>Eukaryota</taxon>
        <taxon>Viridiplantae</taxon>
        <taxon>Chlorophyta</taxon>
        <taxon>core chlorophytes</taxon>
        <taxon>Chlorophyceae</taxon>
        <taxon>CS clade</taxon>
        <taxon>Sphaeropleales</taxon>
        <taxon>Selenastraceae</taxon>
        <taxon>Monoraphidium</taxon>
    </lineage>
</organism>
<protein>
    <submittedName>
        <fullName evidence="2">Uncharacterized protein</fullName>
    </submittedName>
</protein>
<name>A0A0D2LV25_9CHLO</name>
<dbReference type="AlphaFoldDB" id="A0A0D2LV25"/>
<dbReference type="Proteomes" id="UP000054498">
    <property type="component" value="Unassembled WGS sequence"/>
</dbReference>
<evidence type="ECO:0000313" key="2">
    <source>
        <dbReference type="EMBL" id="KIY93476.1"/>
    </source>
</evidence>
<dbReference type="RefSeq" id="XP_013892496.1">
    <property type="nucleotide sequence ID" value="XM_014037042.1"/>
</dbReference>
<dbReference type="GeneID" id="25732053"/>
<keyword evidence="3" id="KW-1185">Reference proteome</keyword>
<proteinExistence type="predicted"/>
<reference evidence="2 3" key="1">
    <citation type="journal article" date="2013" name="BMC Genomics">
        <title>Reconstruction of the lipid metabolism for the microalga Monoraphidium neglectum from its genome sequence reveals characteristics suitable for biofuel production.</title>
        <authorList>
            <person name="Bogen C."/>
            <person name="Al-Dilaimi A."/>
            <person name="Albersmeier A."/>
            <person name="Wichmann J."/>
            <person name="Grundmann M."/>
            <person name="Rupp O."/>
            <person name="Lauersen K.J."/>
            <person name="Blifernez-Klassen O."/>
            <person name="Kalinowski J."/>
            <person name="Goesmann A."/>
            <person name="Mussgnug J.H."/>
            <person name="Kruse O."/>
        </authorList>
    </citation>
    <scope>NUCLEOTIDE SEQUENCE [LARGE SCALE GENOMIC DNA]</scope>
    <source>
        <strain evidence="2 3">SAG 48.87</strain>
    </source>
</reference>
<feature type="region of interest" description="Disordered" evidence="1">
    <location>
        <begin position="1"/>
        <end position="25"/>
    </location>
</feature>
<feature type="compositionally biased region" description="Low complexity" evidence="1">
    <location>
        <begin position="16"/>
        <end position="25"/>
    </location>
</feature>
<evidence type="ECO:0000256" key="1">
    <source>
        <dbReference type="SAM" id="MobiDB-lite"/>
    </source>
</evidence>
<sequence>MGAIPEERPASPPAPATAAAAAATPGKAAGECWRARLLNSSDPMVSPGRITLASKIKSARLAGSHRLGGANGAGRGAQQQLEFGAEGATHN</sequence>
<dbReference type="KEGG" id="mng:MNEG_14486"/>
<feature type="region of interest" description="Disordered" evidence="1">
    <location>
        <begin position="65"/>
        <end position="91"/>
    </location>
</feature>
<evidence type="ECO:0000313" key="3">
    <source>
        <dbReference type="Proteomes" id="UP000054498"/>
    </source>
</evidence>
<accession>A0A0D2LV25</accession>